<dbReference type="Gene3D" id="3.40.50.620">
    <property type="entry name" value="HUPs"/>
    <property type="match status" value="1"/>
</dbReference>
<proteinExistence type="inferred from homology"/>
<dbReference type="EMBL" id="JAEEGA010000018">
    <property type="protein sequence ID" value="MBP1043724.1"/>
    <property type="molecule type" value="Genomic_DNA"/>
</dbReference>
<keyword evidence="5" id="KW-1185">Reference proteome</keyword>
<dbReference type="PANTHER" id="PTHR46268">
    <property type="entry name" value="STRESS RESPONSE PROTEIN NHAX"/>
    <property type="match status" value="1"/>
</dbReference>
<dbReference type="CDD" id="cd00293">
    <property type="entry name" value="USP-like"/>
    <property type="match status" value="1"/>
</dbReference>
<comment type="caution">
    <text evidence="4">The sequence shown here is derived from an EMBL/GenBank/DDBJ whole genome shotgun (WGS) entry which is preliminary data.</text>
</comment>
<evidence type="ECO:0000256" key="2">
    <source>
        <dbReference type="PIRNR" id="PIRNR006276"/>
    </source>
</evidence>
<evidence type="ECO:0000259" key="3">
    <source>
        <dbReference type="Pfam" id="PF00582"/>
    </source>
</evidence>
<dbReference type="AlphaFoldDB" id="A0A940SX55"/>
<dbReference type="SUPFAM" id="SSF52402">
    <property type="entry name" value="Adenine nucleotide alpha hydrolases-like"/>
    <property type="match status" value="1"/>
</dbReference>
<protein>
    <recommendedName>
        <fullName evidence="2">Universal stress protein</fullName>
    </recommendedName>
</protein>
<evidence type="ECO:0000313" key="5">
    <source>
        <dbReference type="Proteomes" id="UP000674938"/>
    </source>
</evidence>
<comment type="subcellular location">
    <subcellularLocation>
        <location evidence="2">Cytoplasm</location>
    </subcellularLocation>
</comment>
<dbReference type="Proteomes" id="UP000674938">
    <property type="component" value="Unassembled WGS sequence"/>
</dbReference>
<dbReference type="InterPro" id="IPR006015">
    <property type="entry name" value="Universal_stress_UspA"/>
</dbReference>
<feature type="domain" description="UspA" evidence="3">
    <location>
        <begin position="7"/>
        <end position="146"/>
    </location>
</feature>
<sequence>MSMLSNYQRILVAVDGSENSDLAFKHAVEVAKRNHASLHVLQVINDQAGSYSPFAYSDIIKEEEEAAEKEMDKYLDYGHAHQLEDIVPIIRLGNPKTSIAKFVAEQYDIQLLIIGATGKGVVNRMIIGSTTSYVVQHAVCNVLVVKNPENKGVE</sequence>
<dbReference type="PIRSF" id="PIRSF006276">
    <property type="entry name" value="UspA"/>
    <property type="match status" value="1"/>
</dbReference>
<name>A0A940SX55_9ENTE</name>
<dbReference type="PANTHER" id="PTHR46268:SF6">
    <property type="entry name" value="UNIVERSAL STRESS PROTEIN UP12"/>
    <property type="match status" value="1"/>
</dbReference>
<dbReference type="PRINTS" id="PR01438">
    <property type="entry name" value="UNVRSLSTRESS"/>
</dbReference>
<keyword evidence="2" id="KW-0963">Cytoplasm</keyword>
<dbReference type="GO" id="GO:0005737">
    <property type="term" value="C:cytoplasm"/>
    <property type="evidence" value="ECO:0007669"/>
    <property type="project" value="UniProtKB-SubCell"/>
</dbReference>
<dbReference type="Pfam" id="PF00582">
    <property type="entry name" value="Usp"/>
    <property type="match status" value="1"/>
</dbReference>
<comment type="similarity">
    <text evidence="1 2">Belongs to the universal stress protein A family.</text>
</comment>
<dbReference type="InterPro" id="IPR006016">
    <property type="entry name" value="UspA"/>
</dbReference>
<evidence type="ECO:0000313" key="4">
    <source>
        <dbReference type="EMBL" id="MBP1043724.1"/>
    </source>
</evidence>
<reference evidence="4" key="1">
    <citation type="submission" date="2020-12" db="EMBL/GenBank/DDBJ databases">
        <title>Vagococcus allomyrinae sp. nov. and Enterococcus lavae sp. nov., isolated from the larvae of Allomyrina dichotoma.</title>
        <authorList>
            <person name="Lee S.D."/>
        </authorList>
    </citation>
    <scope>NUCLEOTIDE SEQUENCE</scope>
    <source>
        <strain evidence="4">BWB3-3</strain>
    </source>
</reference>
<accession>A0A940SX55</accession>
<evidence type="ECO:0000256" key="1">
    <source>
        <dbReference type="ARBA" id="ARBA00008791"/>
    </source>
</evidence>
<dbReference type="InterPro" id="IPR014729">
    <property type="entry name" value="Rossmann-like_a/b/a_fold"/>
</dbReference>
<organism evidence="4 5">
    <name type="scientific">Vagococcus allomyrinae</name>
    <dbReference type="NCBI Taxonomy" id="2794353"/>
    <lineage>
        <taxon>Bacteria</taxon>
        <taxon>Bacillati</taxon>
        <taxon>Bacillota</taxon>
        <taxon>Bacilli</taxon>
        <taxon>Lactobacillales</taxon>
        <taxon>Enterococcaceae</taxon>
        <taxon>Vagococcus</taxon>
    </lineage>
</organism>
<gene>
    <name evidence="4" type="ORF">I6N95_22095</name>
</gene>